<dbReference type="PROSITE" id="PS50405">
    <property type="entry name" value="GST_CTER"/>
    <property type="match status" value="1"/>
</dbReference>
<evidence type="ECO:0008006" key="5">
    <source>
        <dbReference type="Google" id="ProtNLM"/>
    </source>
</evidence>
<protein>
    <recommendedName>
        <fullName evidence="5">Glutathione S-transferase</fullName>
    </recommendedName>
</protein>
<dbReference type="Gene3D" id="3.40.30.10">
    <property type="entry name" value="Glutaredoxin"/>
    <property type="match status" value="1"/>
</dbReference>
<dbReference type="PROSITE" id="PS50404">
    <property type="entry name" value="GST_NTER"/>
    <property type="match status" value="1"/>
</dbReference>
<dbReference type="SUPFAM" id="SSF52833">
    <property type="entry name" value="Thioredoxin-like"/>
    <property type="match status" value="1"/>
</dbReference>
<organism evidence="3 4">
    <name type="scientific">Halteria grandinella</name>
    <dbReference type="NCBI Taxonomy" id="5974"/>
    <lineage>
        <taxon>Eukaryota</taxon>
        <taxon>Sar</taxon>
        <taxon>Alveolata</taxon>
        <taxon>Ciliophora</taxon>
        <taxon>Intramacronucleata</taxon>
        <taxon>Spirotrichea</taxon>
        <taxon>Stichotrichia</taxon>
        <taxon>Sporadotrichida</taxon>
        <taxon>Halteriidae</taxon>
        <taxon>Halteria</taxon>
    </lineage>
</organism>
<dbReference type="Gene3D" id="1.20.1050.10">
    <property type="match status" value="1"/>
</dbReference>
<proteinExistence type="predicted"/>
<dbReference type="InterPro" id="IPR036282">
    <property type="entry name" value="Glutathione-S-Trfase_C_sf"/>
</dbReference>
<sequence>MYKIYYLDFFGRSECMRLLFDHFSLPYTDVVLTQPDLQALKLEQGKLEFGQVPVIETPEGAFLCQSLAILRYLGRKYGAYPESDAHTAYLIDSTIDGMEDYINHFFKYHMTPQDHPLKSELREKWLSFSDTLFSVLEKRQPKEAKYFLGCENITIADFALAAFIYMMVLNEANPHYEAIKPVWDKHEGLHRYAEGLYELFKTRFESRGKKPF</sequence>
<dbReference type="Proteomes" id="UP000785679">
    <property type="component" value="Unassembled WGS sequence"/>
</dbReference>
<dbReference type="SFLD" id="SFLDS00019">
    <property type="entry name" value="Glutathione_Transferase_(cytos"/>
    <property type="match status" value="1"/>
</dbReference>
<comment type="caution">
    <text evidence="3">The sequence shown here is derived from an EMBL/GenBank/DDBJ whole genome shotgun (WGS) entry which is preliminary data.</text>
</comment>
<dbReference type="AlphaFoldDB" id="A0A8J8NJ68"/>
<accession>A0A8J8NJ68</accession>
<dbReference type="Pfam" id="PF02798">
    <property type="entry name" value="GST_N"/>
    <property type="match status" value="1"/>
</dbReference>
<evidence type="ECO:0000313" key="4">
    <source>
        <dbReference type="Proteomes" id="UP000785679"/>
    </source>
</evidence>
<keyword evidence="4" id="KW-1185">Reference proteome</keyword>
<evidence type="ECO:0000259" key="1">
    <source>
        <dbReference type="PROSITE" id="PS50404"/>
    </source>
</evidence>
<feature type="domain" description="GST C-terminal" evidence="2">
    <location>
        <begin position="84"/>
        <end position="212"/>
    </location>
</feature>
<dbReference type="EMBL" id="RRYP01015177">
    <property type="protein sequence ID" value="TNV75624.1"/>
    <property type="molecule type" value="Genomic_DNA"/>
</dbReference>
<reference evidence="3" key="1">
    <citation type="submission" date="2019-06" db="EMBL/GenBank/DDBJ databases">
        <authorList>
            <person name="Zheng W."/>
        </authorList>
    </citation>
    <scope>NUCLEOTIDE SEQUENCE</scope>
    <source>
        <strain evidence="3">QDHG01</strain>
    </source>
</reference>
<name>A0A8J8NJ68_HALGN</name>
<gene>
    <name evidence="3" type="ORF">FGO68_gene4833</name>
</gene>
<dbReference type="CDD" id="cd03039">
    <property type="entry name" value="GST_N_Sigma_like"/>
    <property type="match status" value="1"/>
</dbReference>
<dbReference type="InterPro" id="IPR050213">
    <property type="entry name" value="GST_superfamily"/>
</dbReference>
<dbReference type="InterPro" id="IPR036249">
    <property type="entry name" value="Thioredoxin-like_sf"/>
</dbReference>
<dbReference type="PANTHER" id="PTHR11571">
    <property type="entry name" value="GLUTATHIONE S-TRANSFERASE"/>
    <property type="match status" value="1"/>
</dbReference>
<dbReference type="GO" id="GO:0006749">
    <property type="term" value="P:glutathione metabolic process"/>
    <property type="evidence" value="ECO:0007669"/>
    <property type="project" value="TreeGrafter"/>
</dbReference>
<dbReference type="InterPro" id="IPR004045">
    <property type="entry name" value="Glutathione_S-Trfase_N"/>
</dbReference>
<dbReference type="SUPFAM" id="SSF47616">
    <property type="entry name" value="GST C-terminal domain-like"/>
    <property type="match status" value="1"/>
</dbReference>
<evidence type="ECO:0000259" key="2">
    <source>
        <dbReference type="PROSITE" id="PS50405"/>
    </source>
</evidence>
<dbReference type="GO" id="GO:0004364">
    <property type="term" value="F:glutathione transferase activity"/>
    <property type="evidence" value="ECO:0007669"/>
    <property type="project" value="TreeGrafter"/>
</dbReference>
<dbReference type="InterPro" id="IPR040079">
    <property type="entry name" value="Glutathione_S-Trfase"/>
</dbReference>
<dbReference type="OrthoDB" id="298778at2759"/>
<dbReference type="InterPro" id="IPR010987">
    <property type="entry name" value="Glutathione-S-Trfase_C-like"/>
</dbReference>
<evidence type="ECO:0000313" key="3">
    <source>
        <dbReference type="EMBL" id="TNV75624.1"/>
    </source>
</evidence>
<feature type="domain" description="GST N-terminal" evidence="1">
    <location>
        <begin position="1"/>
        <end position="81"/>
    </location>
</feature>